<comment type="caution">
    <text evidence="3">The sequence shown here is derived from an EMBL/GenBank/DDBJ whole genome shotgun (WGS) entry which is preliminary data.</text>
</comment>
<feature type="domain" description="PilZ" evidence="2">
    <location>
        <begin position="25"/>
        <end position="101"/>
    </location>
</feature>
<gene>
    <name evidence="3" type="ORF">FHT02_000213</name>
</gene>
<protein>
    <recommendedName>
        <fullName evidence="2">PilZ domain-containing protein</fullName>
    </recommendedName>
</protein>
<evidence type="ECO:0000259" key="2">
    <source>
        <dbReference type="Pfam" id="PF07238"/>
    </source>
</evidence>
<feature type="region of interest" description="Disordered" evidence="1">
    <location>
        <begin position="106"/>
        <end position="125"/>
    </location>
</feature>
<dbReference type="Pfam" id="PF07238">
    <property type="entry name" value="PilZ"/>
    <property type="match status" value="1"/>
</dbReference>
<evidence type="ECO:0000256" key="1">
    <source>
        <dbReference type="SAM" id="MobiDB-lite"/>
    </source>
</evidence>
<dbReference type="RefSeq" id="WP_184083360.1">
    <property type="nucleotide sequence ID" value="NZ_JACIJF010000001.1"/>
</dbReference>
<dbReference type="Proteomes" id="UP000527143">
    <property type="component" value="Unassembled WGS sequence"/>
</dbReference>
<accession>A0A840Y6U7</accession>
<dbReference type="EMBL" id="JACIJF010000001">
    <property type="protein sequence ID" value="MBB5709007.1"/>
    <property type="molecule type" value="Genomic_DNA"/>
</dbReference>
<sequence length="125" mass="13532">MEQFTPESVNALSAEDFTVPRSGARDSLLLTAQFRVKDTDEVHQVRVRNLSSGGLMAEFAGPIMPGTLVEIEVRGVGWVSGRIAWATDGRVGVAFSTEIDPLLARKPVGKGTMTPSYTKPLSSRR</sequence>
<dbReference type="AlphaFoldDB" id="A0A840Y6U7"/>
<evidence type="ECO:0000313" key="4">
    <source>
        <dbReference type="Proteomes" id="UP000527143"/>
    </source>
</evidence>
<dbReference type="SUPFAM" id="SSF141371">
    <property type="entry name" value="PilZ domain-like"/>
    <property type="match status" value="1"/>
</dbReference>
<evidence type="ECO:0000313" key="3">
    <source>
        <dbReference type="EMBL" id="MBB5709007.1"/>
    </source>
</evidence>
<proteinExistence type="predicted"/>
<keyword evidence="4" id="KW-1185">Reference proteome</keyword>
<organism evidence="3 4">
    <name type="scientific">Sphingomonas xinjiangensis</name>
    <dbReference type="NCBI Taxonomy" id="643568"/>
    <lineage>
        <taxon>Bacteria</taxon>
        <taxon>Pseudomonadati</taxon>
        <taxon>Pseudomonadota</taxon>
        <taxon>Alphaproteobacteria</taxon>
        <taxon>Sphingomonadales</taxon>
        <taxon>Sphingomonadaceae</taxon>
        <taxon>Sphingomonas</taxon>
    </lineage>
</organism>
<dbReference type="GO" id="GO:0035438">
    <property type="term" value="F:cyclic-di-GMP binding"/>
    <property type="evidence" value="ECO:0007669"/>
    <property type="project" value="InterPro"/>
</dbReference>
<reference evidence="3 4" key="1">
    <citation type="submission" date="2020-08" db="EMBL/GenBank/DDBJ databases">
        <title>Genomic Encyclopedia of Type Strains, Phase IV (KMG-IV): sequencing the most valuable type-strain genomes for metagenomic binning, comparative biology and taxonomic classification.</title>
        <authorList>
            <person name="Goeker M."/>
        </authorList>
    </citation>
    <scope>NUCLEOTIDE SEQUENCE [LARGE SCALE GENOMIC DNA]</scope>
    <source>
        <strain evidence="3 4">DSM 26736</strain>
    </source>
</reference>
<feature type="compositionally biased region" description="Polar residues" evidence="1">
    <location>
        <begin position="113"/>
        <end position="125"/>
    </location>
</feature>
<dbReference type="InterPro" id="IPR009875">
    <property type="entry name" value="PilZ_domain"/>
</dbReference>
<name>A0A840Y6U7_9SPHN</name>